<comment type="caution">
    <text evidence="4">The sequence shown here is derived from an EMBL/GenBank/DDBJ whole genome shotgun (WGS) entry which is preliminary data.</text>
</comment>
<dbReference type="InterPro" id="IPR050639">
    <property type="entry name" value="SSR_resolvase"/>
</dbReference>
<sequence length="446" mass="48715">MSKRAALYVRQSKSDGTGDGPERQIERTRSLAELRGWTVAGTYLDDGVSASKNRGAGTAWERMLSDADAGRIDVVVGVDLDRLLRSTRDLNTLIDRGLQVVTVDGEIDLSTADGEFRATMLAGIARFEVRRKGERQARANAQRALKGAPPSGVRLTGYTQAGELHEPEAAIVRELFTRFRNGETLKGLATWLEAQGVPTRRGGRWNASTIRTLLMNPRYAGRSVHRGQVVGDARWEAIVSADLFDVVQAMITDPRRVTNREGTARKHLGAGLFICGVCDNPVRTNGLRYWCPGHVTRGMAPVDELVAGVVRARLSRGDLDALLVAPNTERLKSLRDKSSALRARLDRIAADYDAELIDGRRYAEASGKVRAELESVEQERASLATGEAVAGILTAAKPADAFEASSIAIRRNVIAALMRVRLLHVKQGRRGFNPSSVEIQWLSEAT</sequence>
<evidence type="ECO:0000313" key="4">
    <source>
        <dbReference type="EMBL" id="GAA1677436.1"/>
    </source>
</evidence>
<protein>
    <submittedName>
        <fullName evidence="4">Recombinase family protein</fullName>
    </submittedName>
</protein>
<feature type="region of interest" description="Disordered" evidence="1">
    <location>
        <begin position="1"/>
        <end position="24"/>
    </location>
</feature>
<dbReference type="Gene3D" id="3.40.50.1390">
    <property type="entry name" value="Resolvase, N-terminal catalytic domain"/>
    <property type="match status" value="1"/>
</dbReference>
<dbReference type="PANTHER" id="PTHR30461">
    <property type="entry name" value="DNA-INVERTASE FROM LAMBDOID PROPHAGE"/>
    <property type="match status" value="1"/>
</dbReference>
<dbReference type="InterPro" id="IPR038109">
    <property type="entry name" value="DNA_bind_recomb_sf"/>
</dbReference>
<dbReference type="PROSITE" id="PS51736">
    <property type="entry name" value="RECOMBINASES_3"/>
    <property type="match status" value="1"/>
</dbReference>
<dbReference type="InterPro" id="IPR006119">
    <property type="entry name" value="Resolv_N"/>
</dbReference>
<evidence type="ECO:0000259" key="3">
    <source>
        <dbReference type="PROSITE" id="PS51737"/>
    </source>
</evidence>
<dbReference type="Proteomes" id="UP001500596">
    <property type="component" value="Unassembled WGS sequence"/>
</dbReference>
<dbReference type="PROSITE" id="PS51737">
    <property type="entry name" value="RECOMBINASE_DNA_BIND"/>
    <property type="match status" value="1"/>
</dbReference>
<name>A0ABN2GVB7_9MICO</name>
<dbReference type="EMBL" id="BAAAPK010000001">
    <property type="protein sequence ID" value="GAA1677436.1"/>
    <property type="molecule type" value="Genomic_DNA"/>
</dbReference>
<gene>
    <name evidence="4" type="ORF">GCM10009807_21710</name>
</gene>
<dbReference type="CDD" id="cd00338">
    <property type="entry name" value="Ser_Recombinase"/>
    <property type="match status" value="1"/>
</dbReference>
<dbReference type="RefSeq" id="WP_344054446.1">
    <property type="nucleotide sequence ID" value="NZ_BAAAPK010000001.1"/>
</dbReference>
<accession>A0ABN2GVB7</accession>
<dbReference type="InterPro" id="IPR036162">
    <property type="entry name" value="Resolvase-like_N_sf"/>
</dbReference>
<dbReference type="Pfam" id="PF00239">
    <property type="entry name" value="Resolvase"/>
    <property type="match status" value="1"/>
</dbReference>
<reference evidence="4 5" key="1">
    <citation type="journal article" date="2019" name="Int. J. Syst. Evol. Microbiol.">
        <title>The Global Catalogue of Microorganisms (GCM) 10K type strain sequencing project: providing services to taxonomists for standard genome sequencing and annotation.</title>
        <authorList>
            <consortium name="The Broad Institute Genomics Platform"/>
            <consortium name="The Broad Institute Genome Sequencing Center for Infectious Disease"/>
            <person name="Wu L."/>
            <person name="Ma J."/>
        </authorList>
    </citation>
    <scope>NUCLEOTIDE SEQUENCE [LARGE SCALE GENOMIC DNA]</scope>
    <source>
        <strain evidence="4 5">JCM 15575</strain>
    </source>
</reference>
<dbReference type="PANTHER" id="PTHR30461:SF23">
    <property type="entry name" value="DNA RECOMBINASE-RELATED"/>
    <property type="match status" value="1"/>
</dbReference>
<dbReference type="Pfam" id="PF07508">
    <property type="entry name" value="Recombinase"/>
    <property type="match status" value="1"/>
</dbReference>
<keyword evidence="5" id="KW-1185">Reference proteome</keyword>
<evidence type="ECO:0000259" key="2">
    <source>
        <dbReference type="PROSITE" id="PS51736"/>
    </source>
</evidence>
<dbReference type="InterPro" id="IPR011109">
    <property type="entry name" value="DNA_bind_recombinase_dom"/>
</dbReference>
<dbReference type="SUPFAM" id="SSF53041">
    <property type="entry name" value="Resolvase-like"/>
    <property type="match status" value="1"/>
</dbReference>
<dbReference type="SMART" id="SM00857">
    <property type="entry name" value="Resolvase"/>
    <property type="match status" value="1"/>
</dbReference>
<evidence type="ECO:0000256" key="1">
    <source>
        <dbReference type="SAM" id="MobiDB-lite"/>
    </source>
</evidence>
<organism evidence="4 5">
    <name type="scientific">Microbacterium lacus</name>
    <dbReference type="NCBI Taxonomy" id="415217"/>
    <lineage>
        <taxon>Bacteria</taxon>
        <taxon>Bacillati</taxon>
        <taxon>Actinomycetota</taxon>
        <taxon>Actinomycetes</taxon>
        <taxon>Micrococcales</taxon>
        <taxon>Microbacteriaceae</taxon>
        <taxon>Microbacterium</taxon>
    </lineage>
</organism>
<proteinExistence type="predicted"/>
<feature type="domain" description="Resolvase/invertase-type recombinase catalytic" evidence="2">
    <location>
        <begin position="4"/>
        <end position="147"/>
    </location>
</feature>
<dbReference type="Gene3D" id="3.90.1750.20">
    <property type="entry name" value="Putative Large Serine Recombinase, Chain B, Domain 2"/>
    <property type="match status" value="1"/>
</dbReference>
<feature type="domain" description="Recombinase" evidence="3">
    <location>
        <begin position="150"/>
        <end position="257"/>
    </location>
</feature>
<evidence type="ECO:0000313" key="5">
    <source>
        <dbReference type="Proteomes" id="UP001500596"/>
    </source>
</evidence>